<keyword evidence="6 7" id="KW-0472">Membrane</keyword>
<reference evidence="9" key="1">
    <citation type="submission" date="2022-11" db="EMBL/GenBank/DDBJ databases">
        <title>WGS of Natronobacillus azotifigens 24KS-1, an anaerobic diazotrophic haloalkaliphile from soda-rich habitats.</title>
        <authorList>
            <person name="Sorokin D.Y."/>
            <person name="Merkel A.Y."/>
        </authorList>
    </citation>
    <scope>NUCLEOTIDE SEQUENCE</scope>
    <source>
        <strain evidence="9">24KS-1</strain>
    </source>
</reference>
<sequence length="278" mass="31333">MYKVKSFSGSFIKYASLFIGVAAAIIPILVVFFSSFKTTEEYRTTNILTAPESWLNFENYRRAFTEGNMLVGFFNTIFILLVAIVFSILIGTMIAYILSRFQFKFSKVMIGLFLFAVLIPGITTQVATFQVISSLGLFNTRWAAILLFTGTDIIGIYIFLQFLDSSSLSLDESAMIDGASYFTIYRKIILPLLKPAMATVFIIRGVAIYNDFYIPFLYMPAERLQVVSTSLYRFMGPFGAQWEVISAGIIIVIVPTLVLFIFLQKYIYNGFTQGAMKG</sequence>
<comment type="subcellular location">
    <subcellularLocation>
        <location evidence="1 7">Cell membrane</location>
        <topology evidence="1 7">Multi-pass membrane protein</topology>
    </subcellularLocation>
</comment>
<comment type="similarity">
    <text evidence="7">Belongs to the binding-protein-dependent transport system permease family.</text>
</comment>
<evidence type="ECO:0000256" key="7">
    <source>
        <dbReference type="RuleBase" id="RU363032"/>
    </source>
</evidence>
<feature type="transmembrane region" description="Helical" evidence="7">
    <location>
        <begin position="110"/>
        <end position="130"/>
    </location>
</feature>
<feature type="transmembrane region" description="Helical" evidence="7">
    <location>
        <begin position="196"/>
        <end position="219"/>
    </location>
</feature>
<dbReference type="PROSITE" id="PS50928">
    <property type="entry name" value="ABC_TM1"/>
    <property type="match status" value="1"/>
</dbReference>
<evidence type="ECO:0000313" key="9">
    <source>
        <dbReference type="EMBL" id="MCZ0703099.1"/>
    </source>
</evidence>
<dbReference type="InterPro" id="IPR000515">
    <property type="entry name" value="MetI-like"/>
</dbReference>
<dbReference type="RefSeq" id="WP_268779868.1">
    <property type="nucleotide sequence ID" value="NZ_JAPRAT010000012.1"/>
</dbReference>
<evidence type="ECO:0000256" key="1">
    <source>
        <dbReference type="ARBA" id="ARBA00004651"/>
    </source>
</evidence>
<feature type="transmembrane region" description="Helical" evidence="7">
    <location>
        <begin position="239"/>
        <end position="263"/>
    </location>
</feature>
<evidence type="ECO:0000256" key="4">
    <source>
        <dbReference type="ARBA" id="ARBA00022692"/>
    </source>
</evidence>
<comment type="caution">
    <text evidence="9">The sequence shown here is derived from an EMBL/GenBank/DDBJ whole genome shotgun (WGS) entry which is preliminary data.</text>
</comment>
<name>A0A9J6RCL5_9BACI</name>
<feature type="transmembrane region" description="Helical" evidence="7">
    <location>
        <begin position="12"/>
        <end position="33"/>
    </location>
</feature>
<dbReference type="SUPFAM" id="SSF161098">
    <property type="entry name" value="MetI-like"/>
    <property type="match status" value="1"/>
</dbReference>
<dbReference type="Pfam" id="PF00528">
    <property type="entry name" value="BPD_transp_1"/>
    <property type="match status" value="1"/>
</dbReference>
<proteinExistence type="inferred from homology"/>
<feature type="domain" description="ABC transmembrane type-1" evidence="8">
    <location>
        <begin position="73"/>
        <end position="263"/>
    </location>
</feature>
<dbReference type="InterPro" id="IPR035906">
    <property type="entry name" value="MetI-like_sf"/>
</dbReference>
<keyword evidence="3" id="KW-1003">Cell membrane</keyword>
<dbReference type="EMBL" id="JAPRAT010000012">
    <property type="protein sequence ID" value="MCZ0703099.1"/>
    <property type="molecule type" value="Genomic_DNA"/>
</dbReference>
<evidence type="ECO:0000256" key="6">
    <source>
        <dbReference type="ARBA" id="ARBA00023136"/>
    </source>
</evidence>
<keyword evidence="10" id="KW-1185">Reference proteome</keyword>
<dbReference type="PANTHER" id="PTHR43744">
    <property type="entry name" value="ABC TRANSPORTER PERMEASE PROTEIN MG189-RELATED-RELATED"/>
    <property type="match status" value="1"/>
</dbReference>
<dbReference type="PANTHER" id="PTHR43744:SF3">
    <property type="entry name" value="LACTOSE TRANSPORT SYSTEM PERMEASE PROTEIN LACG"/>
    <property type="match status" value="1"/>
</dbReference>
<keyword evidence="5 7" id="KW-1133">Transmembrane helix</keyword>
<accession>A0A9J6RCL5</accession>
<dbReference type="GO" id="GO:0055085">
    <property type="term" value="P:transmembrane transport"/>
    <property type="evidence" value="ECO:0007669"/>
    <property type="project" value="InterPro"/>
</dbReference>
<protein>
    <submittedName>
        <fullName evidence="9">Carbohydrate ABC transporter permease</fullName>
    </submittedName>
</protein>
<evidence type="ECO:0000259" key="8">
    <source>
        <dbReference type="PROSITE" id="PS50928"/>
    </source>
</evidence>
<dbReference type="GO" id="GO:0005886">
    <property type="term" value="C:plasma membrane"/>
    <property type="evidence" value="ECO:0007669"/>
    <property type="project" value="UniProtKB-SubCell"/>
</dbReference>
<evidence type="ECO:0000256" key="2">
    <source>
        <dbReference type="ARBA" id="ARBA00022448"/>
    </source>
</evidence>
<organism evidence="9 10">
    <name type="scientific">Natronobacillus azotifigens</name>
    <dbReference type="NCBI Taxonomy" id="472978"/>
    <lineage>
        <taxon>Bacteria</taxon>
        <taxon>Bacillati</taxon>
        <taxon>Bacillota</taxon>
        <taxon>Bacilli</taxon>
        <taxon>Bacillales</taxon>
        <taxon>Bacillaceae</taxon>
        <taxon>Natronobacillus</taxon>
    </lineage>
</organism>
<dbReference type="Proteomes" id="UP001084197">
    <property type="component" value="Unassembled WGS sequence"/>
</dbReference>
<feature type="transmembrane region" description="Helical" evidence="7">
    <location>
        <begin position="142"/>
        <end position="160"/>
    </location>
</feature>
<gene>
    <name evidence="9" type="ORF">OWO01_07730</name>
</gene>
<dbReference type="Gene3D" id="1.10.3720.10">
    <property type="entry name" value="MetI-like"/>
    <property type="match status" value="1"/>
</dbReference>
<keyword evidence="2 7" id="KW-0813">Transport</keyword>
<feature type="transmembrane region" description="Helical" evidence="7">
    <location>
        <begin position="77"/>
        <end position="98"/>
    </location>
</feature>
<keyword evidence="4 7" id="KW-0812">Transmembrane</keyword>
<dbReference type="CDD" id="cd06261">
    <property type="entry name" value="TM_PBP2"/>
    <property type="match status" value="1"/>
</dbReference>
<evidence type="ECO:0000313" key="10">
    <source>
        <dbReference type="Proteomes" id="UP001084197"/>
    </source>
</evidence>
<evidence type="ECO:0000256" key="5">
    <source>
        <dbReference type="ARBA" id="ARBA00022989"/>
    </source>
</evidence>
<evidence type="ECO:0000256" key="3">
    <source>
        <dbReference type="ARBA" id="ARBA00022475"/>
    </source>
</evidence>
<dbReference type="AlphaFoldDB" id="A0A9J6RCL5"/>